<accession>A0A941GV55</accession>
<reference evidence="1" key="1">
    <citation type="submission" date="2021-02" db="EMBL/GenBank/DDBJ databases">
        <title>Metagenome analyses of Stigonema ocellatum DSM 106950, Chlorogloea purpurea SAG 13.99 and Gomphosphaeria aponina DSM 107014.</title>
        <authorList>
            <person name="Marter P."/>
            <person name="Huang S."/>
        </authorList>
    </citation>
    <scope>NUCLEOTIDE SEQUENCE</scope>
    <source>
        <strain evidence="1">JP213</strain>
    </source>
</reference>
<evidence type="ECO:0000313" key="1">
    <source>
        <dbReference type="EMBL" id="MBR8829277.1"/>
    </source>
</evidence>
<dbReference type="GO" id="GO:0016020">
    <property type="term" value="C:membrane"/>
    <property type="evidence" value="ECO:0007669"/>
    <property type="project" value="InterPro"/>
</dbReference>
<dbReference type="Pfam" id="PF03567">
    <property type="entry name" value="Sulfotransfer_2"/>
    <property type="match status" value="1"/>
</dbReference>
<dbReference type="AlphaFoldDB" id="A0A941GV55"/>
<gene>
    <name evidence="1" type="ORF">DSM107014_15500</name>
</gene>
<sequence>MKVEKLLFVHIPKTAGLSLHSALVDYFGESNSIRFGDSSSFQKFHKLSDNELKEFNYITGHLRLNGFRSRGIDYPAITIVRNPIDRLLSMYKYLNQSDHPDHVNLKFSNIHNFIQYILKNQGNDNCQCIFIGNDRKHTKSIEVINNDLIYVAPLEYFDDVIKTWGQLLAKQLKINNRNKSNKTSKDTEDRLVIQKELEKYWEEDMKLYEFVKKNYVDLKRNFIEQLNAKTSIKNQKIGN</sequence>
<dbReference type="Gene3D" id="3.40.50.300">
    <property type="entry name" value="P-loop containing nucleotide triphosphate hydrolases"/>
    <property type="match status" value="1"/>
</dbReference>
<dbReference type="EMBL" id="JADQBC010000121">
    <property type="protein sequence ID" value="MBR8829277.1"/>
    <property type="molecule type" value="Genomic_DNA"/>
</dbReference>
<dbReference type="SUPFAM" id="SSF52540">
    <property type="entry name" value="P-loop containing nucleoside triphosphate hydrolases"/>
    <property type="match status" value="1"/>
</dbReference>
<name>A0A941GV55_9CHRO</name>
<organism evidence="1 2">
    <name type="scientific">Gomphosphaeria aponina SAG 52.96 = DSM 107014</name>
    <dbReference type="NCBI Taxonomy" id="1521640"/>
    <lineage>
        <taxon>Bacteria</taxon>
        <taxon>Bacillati</taxon>
        <taxon>Cyanobacteriota</taxon>
        <taxon>Cyanophyceae</taxon>
        <taxon>Oscillatoriophycideae</taxon>
        <taxon>Chroococcales</taxon>
        <taxon>Gomphosphaeriaceae</taxon>
        <taxon>Gomphosphaeria</taxon>
    </lineage>
</organism>
<comment type="caution">
    <text evidence="1">The sequence shown here is derived from an EMBL/GenBank/DDBJ whole genome shotgun (WGS) entry which is preliminary data.</text>
</comment>
<dbReference type="InterPro" id="IPR027417">
    <property type="entry name" value="P-loop_NTPase"/>
</dbReference>
<dbReference type="InterPro" id="IPR005331">
    <property type="entry name" value="Sulfotransferase"/>
</dbReference>
<dbReference type="Proteomes" id="UP000767446">
    <property type="component" value="Unassembled WGS sequence"/>
</dbReference>
<dbReference type="GO" id="GO:0008146">
    <property type="term" value="F:sulfotransferase activity"/>
    <property type="evidence" value="ECO:0007669"/>
    <property type="project" value="InterPro"/>
</dbReference>
<protein>
    <submittedName>
        <fullName evidence="1">Sulfotransferase family 2 domain-containing protein</fullName>
    </submittedName>
</protein>
<proteinExistence type="predicted"/>
<evidence type="ECO:0000313" key="2">
    <source>
        <dbReference type="Proteomes" id="UP000767446"/>
    </source>
</evidence>